<evidence type="ECO:0000313" key="1">
    <source>
        <dbReference type="EMBL" id="KAI3372753.1"/>
    </source>
</evidence>
<feature type="non-terminal residue" evidence="1">
    <location>
        <position position="1"/>
    </location>
</feature>
<proteinExistence type="predicted"/>
<dbReference type="Proteomes" id="UP000831701">
    <property type="component" value="Chromosome 5"/>
</dbReference>
<organism evidence="1 2">
    <name type="scientific">Scortum barcoo</name>
    <name type="common">barcoo grunter</name>
    <dbReference type="NCBI Taxonomy" id="214431"/>
    <lineage>
        <taxon>Eukaryota</taxon>
        <taxon>Metazoa</taxon>
        <taxon>Chordata</taxon>
        <taxon>Craniata</taxon>
        <taxon>Vertebrata</taxon>
        <taxon>Euteleostomi</taxon>
        <taxon>Actinopterygii</taxon>
        <taxon>Neopterygii</taxon>
        <taxon>Teleostei</taxon>
        <taxon>Neoteleostei</taxon>
        <taxon>Acanthomorphata</taxon>
        <taxon>Eupercaria</taxon>
        <taxon>Centrarchiformes</taxon>
        <taxon>Terapontoidei</taxon>
        <taxon>Terapontidae</taxon>
        <taxon>Scortum</taxon>
    </lineage>
</organism>
<evidence type="ECO:0000313" key="2">
    <source>
        <dbReference type="Proteomes" id="UP000831701"/>
    </source>
</evidence>
<dbReference type="EMBL" id="CM041535">
    <property type="protein sequence ID" value="KAI3372753.1"/>
    <property type="molecule type" value="Genomic_DNA"/>
</dbReference>
<protein>
    <submittedName>
        <fullName evidence="1">Uncharacterized protein</fullName>
    </submittedName>
</protein>
<reference evidence="1" key="1">
    <citation type="submission" date="2022-04" db="EMBL/GenBank/DDBJ databases">
        <title>Jade perch genome.</title>
        <authorList>
            <person name="Chao B."/>
        </authorList>
    </citation>
    <scope>NUCLEOTIDE SEQUENCE</scope>
    <source>
        <strain evidence="1">CB-2022</strain>
    </source>
</reference>
<sequence>SCGAEEEKKAKPTLLIGREAHGGHLRPPRIGPSHLPVKRICLHNETELNVWGVRVIKIRNAVAQGRGRGGETACCGRRRMTAVCPSESSPDGAEAGAGTAATRESGAAGTAGSISVSGAETGESNGDSVGGSIGGTAVGTGGQRYSRWSRQDSSDINTDDEGATIRRLTPLERLNLDMCQDDRVVRELTVGRRIGFYKIRGEIGCGNFSHVKLGIHALTKGKKLHDSSKMQLNAGYFKGKRVIIIKIDTMGALSSSLASPDKVAIKILDKTKLDQKTQRLLSREISSMEKLHHPNIIRLYEVVETLSRLHLVMEYAGGGELYTKITTEGKLSDNESKIVFAQILSAVKHMHAEPCRSETLNTFCGSPPYAAPELFRDEHYVGIFVDIWALGVMLFFMVTGTMPFRADTVAKLKRCILEGAYVLPSWVPDACQRLIRGILQPIPTDRCTVEQMMGCEWLLPVDFPHAMEPFKLDPSHLAESDPSELKEEETEVKTALETLGITSEHILNNQGKDCRSSITGVYRILLHRAHKRRAVESTPAVTQVVGPTTTITLMPPYVYMSVTEELPDMDGADLLGLLFNGGEDGSNELLFPDGNGLIESWLSEQDMLTGMDTEDFLSSLLEGEDNMGAFPPSHSPLGSDSGISDDSSTGVGNNNLLRCPSPQGSDSDIVPSPSYSQPSPVYSDPAPAPGELKTESLEALTVQADHSYSLLQSGGRDMDVLESVRAEKPDTDVFIDLDDLVTEDMEEDIIDELPCTLAIEDSTQDVTQANTINQFQFKEIMLTEEEKRLLKKEGATIPTHMPLTKAEERTLKRVRRKIRNKQSAQESRKKKKVYVDGLENRVAICTAHNLELQKKVQMLQKQNMSLIEQLRKLQAMVKMSTMKASTTSTCVLVFLLSFCLIIFPSVNPFGANKEQKELYTPSSIISRTLRSLPPDSTDAILYVESEEEMTDIVPQVQNVKAIFSGGQKNHTPDYQGVEQPHSETGVNSNSSADFPSPAQAAEMVPGPAGGVGALQEGSIDAAVASTVAYEVAGSKDNWIDRNPPSVILQQHRSDEMYLLVFRLLYKLVYGRSEPMGKRRPIRETTPTRYKSSHRQLRAQNNAQRRHATRHSLTFSLHC</sequence>
<comment type="caution">
    <text evidence="1">The sequence shown here is derived from an EMBL/GenBank/DDBJ whole genome shotgun (WGS) entry which is preliminary data.</text>
</comment>
<name>A0ACB8WY66_9TELE</name>
<keyword evidence="2" id="KW-1185">Reference proteome</keyword>
<gene>
    <name evidence="1" type="ORF">L3Q82_023212</name>
</gene>
<accession>A0ACB8WY66</accession>